<dbReference type="InterPro" id="IPR015422">
    <property type="entry name" value="PyrdxlP-dep_Trfase_small"/>
</dbReference>
<dbReference type="SUPFAM" id="SSF53383">
    <property type="entry name" value="PLP-dependent transferases"/>
    <property type="match status" value="1"/>
</dbReference>
<dbReference type="PANTHER" id="PTHR30244">
    <property type="entry name" value="TRANSAMINASE"/>
    <property type="match status" value="1"/>
</dbReference>
<dbReference type="EMBL" id="JAVRHX010000001">
    <property type="protein sequence ID" value="MDT0593767.1"/>
    <property type="molecule type" value="Genomic_DNA"/>
</dbReference>
<keyword evidence="5" id="KW-0032">Aminotransferase</keyword>
<evidence type="ECO:0000256" key="2">
    <source>
        <dbReference type="ARBA" id="ARBA00037999"/>
    </source>
</evidence>
<dbReference type="PANTHER" id="PTHR30244:SF34">
    <property type="entry name" value="DTDP-4-AMINO-4,6-DIDEOXYGALACTOSE TRANSAMINASE"/>
    <property type="match status" value="1"/>
</dbReference>
<gene>
    <name evidence="5" type="ORF">RM552_02775</name>
</gene>
<dbReference type="Pfam" id="PF01041">
    <property type="entry name" value="DegT_DnrJ_EryC1"/>
    <property type="match status" value="1"/>
</dbReference>
<dbReference type="Gene3D" id="3.40.640.10">
    <property type="entry name" value="Type I PLP-dependent aspartate aminotransferase-like (Major domain)"/>
    <property type="match status" value="1"/>
</dbReference>
<comment type="caution">
    <text evidence="5">The sequence shown here is derived from an EMBL/GenBank/DDBJ whole genome shotgun (WGS) entry which is preliminary data.</text>
</comment>
<keyword evidence="1 3" id="KW-0663">Pyridoxal phosphate</keyword>
<evidence type="ECO:0000256" key="3">
    <source>
        <dbReference type="RuleBase" id="RU004508"/>
    </source>
</evidence>
<organism evidence="5 6">
    <name type="scientific">Glaciecola petra</name>
    <dbReference type="NCBI Taxonomy" id="3075602"/>
    <lineage>
        <taxon>Bacteria</taxon>
        <taxon>Pseudomonadati</taxon>
        <taxon>Pseudomonadota</taxon>
        <taxon>Gammaproteobacteria</taxon>
        <taxon>Alteromonadales</taxon>
        <taxon>Alteromonadaceae</taxon>
        <taxon>Glaciecola</taxon>
    </lineage>
</organism>
<dbReference type="Pfam" id="PF01370">
    <property type="entry name" value="Epimerase"/>
    <property type="match status" value="1"/>
</dbReference>
<dbReference type="Gene3D" id="3.40.50.720">
    <property type="entry name" value="NAD(P)-binding Rossmann-like Domain"/>
    <property type="match status" value="1"/>
</dbReference>
<dbReference type="InterPro" id="IPR015421">
    <property type="entry name" value="PyrdxlP-dep_Trfase_major"/>
</dbReference>
<dbReference type="SUPFAM" id="SSF51735">
    <property type="entry name" value="NAD(P)-binding Rossmann-fold domains"/>
    <property type="match status" value="1"/>
</dbReference>
<evidence type="ECO:0000256" key="1">
    <source>
        <dbReference type="ARBA" id="ARBA00022898"/>
    </source>
</evidence>
<reference evidence="5 6" key="1">
    <citation type="submission" date="2023-09" db="EMBL/GenBank/DDBJ databases">
        <authorList>
            <person name="Rey-Velasco X."/>
        </authorList>
    </citation>
    <scope>NUCLEOTIDE SEQUENCE [LARGE SCALE GENOMIC DNA]</scope>
    <source>
        <strain evidence="5 6">P117</strain>
    </source>
</reference>
<protein>
    <submittedName>
        <fullName evidence="5">DegT/DnrJ/EryC1/StrS family aminotransferase</fullName>
    </submittedName>
</protein>
<comment type="similarity">
    <text evidence="2 3">Belongs to the DegT/DnrJ/EryC1 family.</text>
</comment>
<evidence type="ECO:0000313" key="6">
    <source>
        <dbReference type="Proteomes" id="UP001253545"/>
    </source>
</evidence>
<dbReference type="CDD" id="cd00616">
    <property type="entry name" value="AHBA_syn"/>
    <property type="match status" value="1"/>
</dbReference>
<sequence>MIIGNGLIARAFDSYVADQDVVVFASGVSNSLCREPSEFDREWRLLKDVVNAHPNIKFVYFSTCSIADQDRQNTPYVTHKLEVEEFIKRHCSDYLIIRLPAVIGKSNAATTLPFVFAEKIRQGEEFCVWANAVRYPVDIDDVFKITDAFIKDISLKNKCLNIASYPYKVTEIVSIIERIQRKKANFEVIDKGGSYPLDLEQCYEKCRELAIDIDYFYLEKVFRKYLPTLAQEYTKLPTLPAAVGGKKIRANDKNILFGAPVITESDIQSVNDCLRSRWIGKGALTRQFEQKFAAFKETHDAVAVNSCTAGIHLALLVLGVRDGDEVILPTMTFCATAQAVEYVGASPVFVDCDPSSYNISAALIAPHITEKTSAIIVVHIAGRTVDMGPIMALAKQHSLVVIEDCAHALETRYKDKHVGLIGDAGCFSFYATKSITTGDGGMVVMNDPSKLAKLRLFSNHGMTSDAWARVNSNKTSYQVVSPGFKYNMTDMEASLGLSQFTQIKDKWQRRRDIWYLYHRYLQNLPIILPELPTNDDEMGFHLFSIVLQDKVTIDAVAFMKALKYEMIGTGVHYQPLHSHPYFAAKYKVDKRNYPHANAMESRLFSLPMNTDLTDLDIKKICDVVIQTLAYFSPIEVPQKTKIGISQ</sequence>
<evidence type="ECO:0000259" key="4">
    <source>
        <dbReference type="Pfam" id="PF01370"/>
    </source>
</evidence>
<dbReference type="InterPro" id="IPR015424">
    <property type="entry name" value="PyrdxlP-dep_Trfase"/>
</dbReference>
<dbReference type="InterPro" id="IPR036291">
    <property type="entry name" value="NAD(P)-bd_dom_sf"/>
</dbReference>
<feature type="domain" description="NAD-dependent epimerase/dehydratase" evidence="4">
    <location>
        <begin position="47"/>
        <end position="162"/>
    </location>
</feature>
<proteinExistence type="inferred from homology"/>
<dbReference type="Proteomes" id="UP001253545">
    <property type="component" value="Unassembled WGS sequence"/>
</dbReference>
<dbReference type="RefSeq" id="WP_311367268.1">
    <property type="nucleotide sequence ID" value="NZ_JAVRHX010000001.1"/>
</dbReference>
<name>A0ABU2ZQN3_9ALTE</name>
<accession>A0ABU2ZQN3</accession>
<keyword evidence="5" id="KW-0808">Transferase</keyword>
<keyword evidence="6" id="KW-1185">Reference proteome</keyword>
<dbReference type="Gene3D" id="3.90.1150.10">
    <property type="entry name" value="Aspartate Aminotransferase, domain 1"/>
    <property type="match status" value="1"/>
</dbReference>
<dbReference type="InterPro" id="IPR001509">
    <property type="entry name" value="Epimerase_deHydtase"/>
</dbReference>
<dbReference type="InterPro" id="IPR000653">
    <property type="entry name" value="DegT/StrS_aminotransferase"/>
</dbReference>
<evidence type="ECO:0000313" key="5">
    <source>
        <dbReference type="EMBL" id="MDT0593767.1"/>
    </source>
</evidence>
<dbReference type="GO" id="GO:0008483">
    <property type="term" value="F:transaminase activity"/>
    <property type="evidence" value="ECO:0007669"/>
    <property type="project" value="UniProtKB-KW"/>
</dbReference>